<dbReference type="PANTHER" id="PTHR11142:SF0">
    <property type="entry name" value="TRNA PSEUDOURIDINE SYNTHASE-LIKE 1"/>
    <property type="match status" value="1"/>
</dbReference>
<dbReference type="GO" id="GO:0003723">
    <property type="term" value="F:RNA binding"/>
    <property type="evidence" value="ECO:0007669"/>
    <property type="project" value="InterPro"/>
</dbReference>
<dbReference type="Pfam" id="PF01416">
    <property type="entry name" value="PseudoU_synth_1"/>
    <property type="match status" value="2"/>
</dbReference>
<dbReference type="CDD" id="cd02570">
    <property type="entry name" value="PseudoU_synth_EcTruA"/>
    <property type="match status" value="1"/>
</dbReference>
<dbReference type="Gene3D" id="3.30.70.580">
    <property type="entry name" value="Pseudouridine synthase I, catalytic domain, N-terminal subdomain"/>
    <property type="match status" value="1"/>
</dbReference>
<dbReference type="PANTHER" id="PTHR11142">
    <property type="entry name" value="PSEUDOURIDYLATE SYNTHASE"/>
    <property type="match status" value="1"/>
</dbReference>
<evidence type="ECO:0000256" key="5">
    <source>
        <dbReference type="PIRSR" id="PIRSR001430-1"/>
    </source>
</evidence>
<feature type="domain" description="Pseudouridine synthase I TruA alpha/beta" evidence="8">
    <location>
        <begin position="149"/>
        <end position="242"/>
    </location>
</feature>
<feature type="domain" description="Pseudouridine synthase I TruA alpha/beta" evidence="8">
    <location>
        <begin position="8"/>
        <end position="103"/>
    </location>
</feature>
<reference evidence="9 10" key="1">
    <citation type="submission" date="2018-07" db="EMBL/GenBank/DDBJ databases">
        <title>Genomic Encyclopedia of Type Strains, Phase IV (KMG-IV): sequencing the most valuable type-strain genomes for metagenomic binning, comparative biology and taxonomic classification.</title>
        <authorList>
            <person name="Goeker M."/>
        </authorList>
    </citation>
    <scope>NUCLEOTIDE SEQUENCE [LARGE SCALE GENOMIC DNA]</scope>
    <source>
        <strain evidence="9 10">DSM 4134</strain>
    </source>
</reference>
<dbReference type="FunFam" id="3.30.70.580:FF:000001">
    <property type="entry name" value="tRNA pseudouridine synthase A"/>
    <property type="match status" value="1"/>
</dbReference>
<dbReference type="AlphaFoldDB" id="A0A3D9L4Y3"/>
<feature type="binding site" evidence="4 6">
    <location>
        <position position="109"/>
    </location>
    <ligand>
        <name>substrate</name>
    </ligand>
</feature>
<dbReference type="PIRSF" id="PIRSF001430">
    <property type="entry name" value="tRNA_psdUrid_synth"/>
    <property type="match status" value="1"/>
</dbReference>
<organism evidence="9 10">
    <name type="scientific">Marinoscillum furvescens DSM 4134</name>
    <dbReference type="NCBI Taxonomy" id="1122208"/>
    <lineage>
        <taxon>Bacteria</taxon>
        <taxon>Pseudomonadati</taxon>
        <taxon>Bacteroidota</taxon>
        <taxon>Cytophagia</taxon>
        <taxon>Cytophagales</taxon>
        <taxon>Reichenbachiellaceae</taxon>
        <taxon>Marinoscillum</taxon>
    </lineage>
</organism>
<dbReference type="NCBIfam" id="TIGR00071">
    <property type="entry name" value="hisT_truA"/>
    <property type="match status" value="1"/>
</dbReference>
<comment type="function">
    <text evidence="4">Formation of pseudouridine at positions 38, 39 and 40 in the anticodon stem and loop of transfer RNAs.</text>
</comment>
<dbReference type="InterPro" id="IPR001406">
    <property type="entry name" value="PsdUridine_synth_TruA"/>
</dbReference>
<dbReference type="InterPro" id="IPR020097">
    <property type="entry name" value="PsdUridine_synth_TruA_a/b_dom"/>
</dbReference>
<comment type="subunit">
    <text evidence="4">Homodimer.</text>
</comment>
<evidence type="ECO:0000256" key="2">
    <source>
        <dbReference type="ARBA" id="ARBA00022694"/>
    </source>
</evidence>
<evidence type="ECO:0000256" key="4">
    <source>
        <dbReference type="HAMAP-Rule" id="MF_00171"/>
    </source>
</evidence>
<dbReference type="Gene3D" id="3.30.70.660">
    <property type="entry name" value="Pseudouridine synthase I, catalytic domain, C-terminal subdomain"/>
    <property type="match status" value="1"/>
</dbReference>
<evidence type="ECO:0000256" key="6">
    <source>
        <dbReference type="PIRSR" id="PIRSR001430-2"/>
    </source>
</evidence>
<sequence length="249" mass="28343">MRYFLDIAYRGTAFHGWQIQPNAVTVQEEIQRALSVIFQQPMECVGSGRTDTGVHATHQIAHVDWESKLSQEDVQYKLNGLLPPEIAINEVMAVKPEAHARFDAEKRTYHYHIHKHKDPFRKGLSYHFGRSLDMEAIASACGVIARWKNFQAFSKVHTDVNHFDCDIFHIEWKETNEGYVFSVSANRFLRGMVRAMVGTLLDIGQGRMTLEAFEDALKSGVRSNVGRAAPPEGLYLTEVLYPKSVYLDT</sequence>
<gene>
    <name evidence="4" type="primary">truA</name>
    <name evidence="9" type="ORF">C7460_105208</name>
</gene>
<comment type="similarity">
    <text evidence="1 4 7">Belongs to the tRNA pseudouridine synthase TruA family.</text>
</comment>
<comment type="catalytic activity">
    <reaction evidence="4 7">
        <text>uridine(38/39/40) in tRNA = pseudouridine(38/39/40) in tRNA</text>
        <dbReference type="Rhea" id="RHEA:22376"/>
        <dbReference type="Rhea" id="RHEA-COMP:10085"/>
        <dbReference type="Rhea" id="RHEA-COMP:10087"/>
        <dbReference type="ChEBI" id="CHEBI:65314"/>
        <dbReference type="ChEBI" id="CHEBI:65315"/>
        <dbReference type="EC" id="5.4.99.12"/>
    </reaction>
</comment>
<keyword evidence="3 4" id="KW-0413">Isomerase</keyword>
<evidence type="ECO:0000256" key="1">
    <source>
        <dbReference type="ARBA" id="ARBA00009375"/>
    </source>
</evidence>
<dbReference type="GO" id="GO:0160147">
    <property type="term" value="F:tRNA pseudouridine(38-40) synthase activity"/>
    <property type="evidence" value="ECO:0007669"/>
    <property type="project" value="UniProtKB-EC"/>
</dbReference>
<dbReference type="SUPFAM" id="SSF55120">
    <property type="entry name" value="Pseudouridine synthase"/>
    <property type="match status" value="1"/>
</dbReference>
<dbReference type="InterPro" id="IPR020094">
    <property type="entry name" value="TruA/RsuA/RluB/E/F_N"/>
</dbReference>
<evidence type="ECO:0000259" key="8">
    <source>
        <dbReference type="Pfam" id="PF01416"/>
    </source>
</evidence>
<dbReference type="OrthoDB" id="9811823at2"/>
<proteinExistence type="inferred from homology"/>
<evidence type="ECO:0000313" key="9">
    <source>
        <dbReference type="EMBL" id="REE00579.1"/>
    </source>
</evidence>
<dbReference type="EMBL" id="QREG01000005">
    <property type="protein sequence ID" value="REE00579.1"/>
    <property type="molecule type" value="Genomic_DNA"/>
</dbReference>
<dbReference type="HAMAP" id="MF_00171">
    <property type="entry name" value="TruA"/>
    <property type="match status" value="1"/>
</dbReference>
<name>A0A3D9L4Y3_MARFU</name>
<protein>
    <recommendedName>
        <fullName evidence="4">tRNA pseudouridine synthase A</fullName>
        <ecNumber evidence="4">5.4.99.12</ecNumber>
    </recommendedName>
    <alternativeName>
        <fullName evidence="4">tRNA pseudouridine(38-40) synthase</fullName>
    </alternativeName>
    <alternativeName>
        <fullName evidence="4">tRNA pseudouridylate synthase I</fullName>
    </alternativeName>
    <alternativeName>
        <fullName evidence="4">tRNA-uridine isomerase I</fullName>
    </alternativeName>
</protein>
<dbReference type="InterPro" id="IPR020095">
    <property type="entry name" value="PsdUridine_synth_TruA_C"/>
</dbReference>
<dbReference type="RefSeq" id="WP_115867597.1">
    <property type="nucleotide sequence ID" value="NZ_QREG01000005.1"/>
</dbReference>
<comment type="caution">
    <text evidence="9">The sequence shown here is derived from an EMBL/GenBank/DDBJ whole genome shotgun (WGS) entry which is preliminary data.</text>
</comment>
<evidence type="ECO:0000313" key="10">
    <source>
        <dbReference type="Proteomes" id="UP000256779"/>
    </source>
</evidence>
<keyword evidence="2 4" id="KW-0819">tRNA processing</keyword>
<feature type="active site" description="Nucleophile" evidence="4 5">
    <location>
        <position position="51"/>
    </location>
</feature>
<evidence type="ECO:0000256" key="7">
    <source>
        <dbReference type="RuleBase" id="RU003792"/>
    </source>
</evidence>
<dbReference type="GO" id="GO:0031119">
    <property type="term" value="P:tRNA pseudouridine synthesis"/>
    <property type="evidence" value="ECO:0007669"/>
    <property type="project" value="UniProtKB-UniRule"/>
</dbReference>
<accession>A0A3D9L4Y3</accession>
<comment type="caution">
    <text evidence="4">Lacks conserved residue(s) required for the propagation of feature annotation.</text>
</comment>
<dbReference type="EC" id="5.4.99.12" evidence="4"/>
<dbReference type="InterPro" id="IPR020103">
    <property type="entry name" value="PsdUridine_synth_cat_dom_sf"/>
</dbReference>
<keyword evidence="10" id="KW-1185">Reference proteome</keyword>
<evidence type="ECO:0000256" key="3">
    <source>
        <dbReference type="ARBA" id="ARBA00023235"/>
    </source>
</evidence>
<dbReference type="Proteomes" id="UP000256779">
    <property type="component" value="Unassembled WGS sequence"/>
</dbReference>